<proteinExistence type="predicted"/>
<dbReference type="Proteomes" id="UP000278907">
    <property type="component" value="Unassembled WGS sequence"/>
</dbReference>
<dbReference type="InterPro" id="IPR005025">
    <property type="entry name" value="FMN_Rdtase-like_dom"/>
</dbReference>
<gene>
    <name evidence="2" type="ORF">D7Y13_23525</name>
</gene>
<dbReference type="Gene3D" id="3.40.50.360">
    <property type="match status" value="1"/>
</dbReference>
<protein>
    <submittedName>
        <fullName evidence="2">NADPH-dependent oxidoreductase</fullName>
    </submittedName>
</protein>
<sequence>MMTQDRLKLAFVIGSHRTPSQSAKVGRFAQNQFLQGGPGREAFYLDLTETPLPLWDEGVWNNAESWQTTWGPVARELTDADGLVLVTPEWGGMATPAMKNFLLLCSEGCVRHRPVLIISVSSGMGGSYPVAELRMSSGKNSHLCFIPEHVIVRNVSQVLNDGAAPGNDEDLYLRERMFYASNVLIEYARAMKPLRARSGMFEKRFRYGM</sequence>
<dbReference type="InterPro" id="IPR050712">
    <property type="entry name" value="NAD(P)H-dep_reductase"/>
</dbReference>
<dbReference type="EMBL" id="RAWI01000194">
    <property type="protein sequence ID" value="RKI02888.1"/>
    <property type="molecule type" value="Genomic_DNA"/>
</dbReference>
<dbReference type="InterPro" id="IPR029039">
    <property type="entry name" value="Flavoprotein-like_sf"/>
</dbReference>
<evidence type="ECO:0000313" key="3">
    <source>
        <dbReference type="Proteomes" id="UP000278907"/>
    </source>
</evidence>
<accession>A0ABX9QDG1</accession>
<feature type="domain" description="NADPH-dependent FMN reductase-like" evidence="1">
    <location>
        <begin position="8"/>
        <end position="154"/>
    </location>
</feature>
<evidence type="ECO:0000259" key="1">
    <source>
        <dbReference type="Pfam" id="PF03358"/>
    </source>
</evidence>
<dbReference type="RefSeq" id="WP_120585081.1">
    <property type="nucleotide sequence ID" value="NZ_RAWI01000194.1"/>
</dbReference>
<reference evidence="2 3" key="1">
    <citation type="submission" date="2018-09" db="EMBL/GenBank/DDBJ databases">
        <authorList>
            <person name="Livingstone P.G."/>
            <person name="Whitworth D.E."/>
        </authorList>
    </citation>
    <scope>NUCLEOTIDE SEQUENCE [LARGE SCALE GENOMIC DNA]</scope>
    <source>
        <strain evidence="2 3">CA031B</strain>
    </source>
</reference>
<keyword evidence="3" id="KW-1185">Reference proteome</keyword>
<dbReference type="PANTHER" id="PTHR30543">
    <property type="entry name" value="CHROMATE REDUCTASE"/>
    <property type="match status" value="1"/>
</dbReference>
<evidence type="ECO:0000313" key="2">
    <source>
        <dbReference type="EMBL" id="RKI02888.1"/>
    </source>
</evidence>
<comment type="caution">
    <text evidence="2">The sequence shown here is derived from an EMBL/GenBank/DDBJ whole genome shotgun (WGS) entry which is preliminary data.</text>
</comment>
<dbReference type="PANTHER" id="PTHR30543:SF31">
    <property type="entry name" value="NADPH-DEPENDENT AZOREDUCTASE AZR"/>
    <property type="match status" value="1"/>
</dbReference>
<dbReference type="SUPFAM" id="SSF52218">
    <property type="entry name" value="Flavoproteins"/>
    <property type="match status" value="1"/>
</dbReference>
<organism evidence="2 3">
    <name type="scientific">Corallococcus praedator</name>
    <dbReference type="NCBI Taxonomy" id="2316724"/>
    <lineage>
        <taxon>Bacteria</taxon>
        <taxon>Pseudomonadati</taxon>
        <taxon>Myxococcota</taxon>
        <taxon>Myxococcia</taxon>
        <taxon>Myxococcales</taxon>
        <taxon>Cystobacterineae</taxon>
        <taxon>Myxococcaceae</taxon>
        <taxon>Corallococcus</taxon>
    </lineage>
</organism>
<name>A0ABX9QDG1_9BACT</name>
<dbReference type="Pfam" id="PF03358">
    <property type="entry name" value="FMN_red"/>
    <property type="match status" value="1"/>
</dbReference>